<evidence type="ECO:0000313" key="1">
    <source>
        <dbReference type="EMBL" id="AKB51354.1"/>
    </source>
</evidence>
<name>A0A0E3QNG3_METBA</name>
<accession>A0A0E3QNG3</accession>
<gene>
    <name evidence="1" type="ORF">MSBRW_2101</name>
</gene>
<sequence>MIMSLIDYSKYKVQEANFKFWDDLGKKVKNQIAGDHLTLNRLSDNSVSEKKHAKIRYLNSLNQKRRRFIS</sequence>
<dbReference type="EMBL" id="CP009526">
    <property type="protein sequence ID" value="AKB51354.1"/>
    <property type="molecule type" value="Genomic_DNA"/>
</dbReference>
<dbReference type="HOGENOM" id="CLU_2748152_0_0_2"/>
<dbReference type="PATRIC" id="fig|1434109.4.peg.2700"/>
<organism evidence="1 2">
    <name type="scientific">Methanosarcina barkeri str. Wiesmoor</name>
    <dbReference type="NCBI Taxonomy" id="1434109"/>
    <lineage>
        <taxon>Archaea</taxon>
        <taxon>Methanobacteriati</taxon>
        <taxon>Methanobacteriota</taxon>
        <taxon>Stenosarchaea group</taxon>
        <taxon>Methanomicrobia</taxon>
        <taxon>Methanosarcinales</taxon>
        <taxon>Methanosarcinaceae</taxon>
        <taxon>Methanosarcina</taxon>
    </lineage>
</organism>
<proteinExistence type="predicted"/>
<evidence type="ECO:0000313" key="2">
    <source>
        <dbReference type="Proteomes" id="UP000033038"/>
    </source>
</evidence>
<reference evidence="1 2" key="1">
    <citation type="submission" date="2014-07" db="EMBL/GenBank/DDBJ databases">
        <title>Methanogenic archaea and the global carbon cycle.</title>
        <authorList>
            <person name="Henriksen J.R."/>
            <person name="Luke J."/>
            <person name="Reinhart S."/>
            <person name="Benedict M.N."/>
            <person name="Youngblut N.D."/>
            <person name="Metcalf M.E."/>
            <person name="Whitaker R.J."/>
            <person name="Metcalf W.W."/>
        </authorList>
    </citation>
    <scope>NUCLEOTIDE SEQUENCE [LARGE SCALE GENOMIC DNA]</scope>
    <source>
        <strain evidence="1 2">Wiesmoor</strain>
    </source>
</reference>
<protein>
    <submittedName>
        <fullName evidence="1">Uncharacterized protein</fullName>
    </submittedName>
</protein>
<dbReference type="AlphaFoldDB" id="A0A0E3QNG3"/>
<dbReference type="KEGG" id="mbw:MSBRW_2101"/>
<dbReference type="Proteomes" id="UP000033038">
    <property type="component" value="Chromosome"/>
</dbReference>